<evidence type="ECO:0000256" key="1">
    <source>
        <dbReference type="ARBA" id="ARBA00022478"/>
    </source>
</evidence>
<dbReference type="Gene3D" id="3.90.940.10">
    <property type="match status" value="1"/>
</dbReference>
<keyword evidence="1" id="KW-0240">DNA-directed RNA polymerase</keyword>
<dbReference type="EMBL" id="SOCA01000002">
    <property type="protein sequence ID" value="TDU72995.1"/>
    <property type="molecule type" value="Genomic_DNA"/>
</dbReference>
<sequence>MSDEIPACQALNTPYSGFPPVLSGAGATLQTLMKAELVEQALAVVKDPPILINMVSKRVKQLTSGRAPLVERRPGQREADTALLEIIQGKIKAEYHVVAEA</sequence>
<keyword evidence="4" id="KW-1185">Reference proteome</keyword>
<accession>A0A4R7S6D6</accession>
<evidence type="ECO:0000313" key="3">
    <source>
        <dbReference type="EMBL" id="TDU72995.1"/>
    </source>
</evidence>
<evidence type="ECO:0000313" key="4">
    <source>
        <dbReference type="Proteomes" id="UP000295662"/>
    </source>
</evidence>
<dbReference type="GO" id="GO:0006351">
    <property type="term" value="P:DNA-templated transcription"/>
    <property type="evidence" value="ECO:0007669"/>
    <property type="project" value="InterPro"/>
</dbReference>
<keyword evidence="2" id="KW-0804">Transcription</keyword>
<dbReference type="GO" id="GO:0003899">
    <property type="term" value="F:DNA-directed RNA polymerase activity"/>
    <property type="evidence" value="ECO:0007669"/>
    <property type="project" value="InterPro"/>
</dbReference>
<gene>
    <name evidence="3" type="ORF">EI77_01461</name>
</gene>
<dbReference type="NCBIfam" id="NF001579">
    <property type="entry name" value="PRK00392.6-2"/>
    <property type="match status" value="1"/>
</dbReference>
<reference evidence="3 4" key="1">
    <citation type="submission" date="2019-03" db="EMBL/GenBank/DDBJ databases">
        <title>Genomic Encyclopedia of Archaeal and Bacterial Type Strains, Phase II (KMG-II): from individual species to whole genera.</title>
        <authorList>
            <person name="Goeker M."/>
        </authorList>
    </citation>
    <scope>NUCLEOTIDE SEQUENCE [LARGE SCALE GENOMIC DNA]</scope>
    <source>
        <strain evidence="3 4">ATCC 25309</strain>
    </source>
</reference>
<dbReference type="InterPro" id="IPR036161">
    <property type="entry name" value="RPB6/omega-like_sf"/>
</dbReference>
<name>A0A4R7S6D6_9BACT</name>
<protein>
    <recommendedName>
        <fullName evidence="5">DNA-directed RNA polymerase subunit omega</fullName>
    </recommendedName>
</protein>
<dbReference type="AlphaFoldDB" id="A0A4R7S6D6"/>
<dbReference type="GO" id="GO:0000428">
    <property type="term" value="C:DNA-directed RNA polymerase complex"/>
    <property type="evidence" value="ECO:0007669"/>
    <property type="project" value="UniProtKB-KW"/>
</dbReference>
<dbReference type="Proteomes" id="UP000295662">
    <property type="component" value="Unassembled WGS sequence"/>
</dbReference>
<evidence type="ECO:0000256" key="2">
    <source>
        <dbReference type="ARBA" id="ARBA00023163"/>
    </source>
</evidence>
<organism evidence="3 4">
    <name type="scientific">Prosthecobacter fusiformis</name>
    <dbReference type="NCBI Taxonomy" id="48464"/>
    <lineage>
        <taxon>Bacteria</taxon>
        <taxon>Pseudomonadati</taxon>
        <taxon>Verrucomicrobiota</taxon>
        <taxon>Verrucomicrobiia</taxon>
        <taxon>Verrucomicrobiales</taxon>
        <taxon>Verrucomicrobiaceae</taxon>
        <taxon>Prosthecobacter</taxon>
    </lineage>
</organism>
<evidence type="ECO:0008006" key="5">
    <source>
        <dbReference type="Google" id="ProtNLM"/>
    </source>
</evidence>
<proteinExistence type="predicted"/>
<comment type="caution">
    <text evidence="3">The sequence shown here is derived from an EMBL/GenBank/DDBJ whole genome shotgun (WGS) entry which is preliminary data.</text>
</comment>
<dbReference type="SUPFAM" id="SSF63562">
    <property type="entry name" value="RPB6/omega subunit-like"/>
    <property type="match status" value="1"/>
</dbReference>
<dbReference type="GO" id="GO:0003677">
    <property type="term" value="F:DNA binding"/>
    <property type="evidence" value="ECO:0007669"/>
    <property type="project" value="InterPro"/>
</dbReference>